<organism evidence="7 8">
    <name type="scientific">Streptomyces capillispiralis</name>
    <dbReference type="NCBI Taxonomy" id="68182"/>
    <lineage>
        <taxon>Bacteria</taxon>
        <taxon>Bacillati</taxon>
        <taxon>Actinomycetota</taxon>
        <taxon>Actinomycetes</taxon>
        <taxon>Kitasatosporales</taxon>
        <taxon>Streptomycetaceae</taxon>
        <taxon>Streptomyces</taxon>
    </lineage>
</organism>
<evidence type="ECO:0000256" key="3">
    <source>
        <dbReference type="RuleBase" id="RU004075"/>
    </source>
</evidence>
<feature type="chain" id="PRO_5022164497" evidence="5">
    <location>
        <begin position="29"/>
        <end position="444"/>
    </location>
</feature>
<evidence type="ECO:0000313" key="7">
    <source>
        <dbReference type="EMBL" id="TWF84453.1"/>
    </source>
</evidence>
<sequence length="444" mass="49246">MPLSRRAILAGSGVAASSLALGAPQASAAPVSDAAARPFDPHDWRSVRAQFLLDPSYAHLSNFFFASMPAPVREALARYRRGFDENPYNFLDDNMFGREEDMIWRDVCAAAAEYVGGRPEEIALTSSTTMGLALIYNGLTLRPGQEILTTTHEFYPHHESIRLAALRSGGSTRKIPLYESSFRYRPEEAVARIRAAIRPHTRVLGVTWVHSGTGVRLPIRQIADVVRDVNRQRDDADRLLLVVDGVHGFGAVDEEVAAMGCDFFAAGTHKWILGPHGTGLVWAKPENWALLTPTIPSIMTKEPQDAWRQNRPPNGPTQASWISPGGFFAYEHQWAVIEAFRFIQRIGRRRIHDRIAELNGALKQGLARMPHVTLHTPVRSEHSAGFVCFDVQGHTPKEVVRILRERRVVASGTPYAVSHARLSAGIVNFPHEIEKTLAIINGLK</sequence>
<dbReference type="InterPro" id="IPR015421">
    <property type="entry name" value="PyrdxlP-dep_Trfase_major"/>
</dbReference>
<keyword evidence="5" id="KW-0732">Signal</keyword>
<dbReference type="InterPro" id="IPR006311">
    <property type="entry name" value="TAT_signal"/>
</dbReference>
<comment type="cofactor">
    <cofactor evidence="1 4">
        <name>pyridoxal 5'-phosphate</name>
        <dbReference type="ChEBI" id="CHEBI:597326"/>
    </cofactor>
</comment>
<dbReference type="Proteomes" id="UP000316603">
    <property type="component" value="Unassembled WGS sequence"/>
</dbReference>
<feature type="domain" description="Aminotransferase class V" evidence="6">
    <location>
        <begin position="74"/>
        <end position="409"/>
    </location>
</feature>
<evidence type="ECO:0000259" key="6">
    <source>
        <dbReference type="Pfam" id="PF00266"/>
    </source>
</evidence>
<dbReference type="PANTHER" id="PTHR43092:SF2">
    <property type="entry name" value="HERCYNYLCYSTEINE SULFOXIDE LYASE"/>
    <property type="match status" value="1"/>
</dbReference>
<dbReference type="RefSeq" id="WP_229923951.1">
    <property type="nucleotide sequence ID" value="NZ_BNCE01000005.1"/>
</dbReference>
<reference evidence="7 8" key="1">
    <citation type="submission" date="2019-06" db="EMBL/GenBank/DDBJ databases">
        <title>Sequencing the genomes of 1000 actinobacteria strains.</title>
        <authorList>
            <person name="Klenk H.-P."/>
        </authorList>
    </citation>
    <scope>NUCLEOTIDE SEQUENCE [LARGE SCALE GENOMIC DNA]</scope>
    <source>
        <strain evidence="7 8">DSM 41695</strain>
    </source>
</reference>
<comment type="caution">
    <text evidence="7">The sequence shown here is derived from an EMBL/GenBank/DDBJ whole genome shotgun (WGS) entry which is preliminary data.</text>
</comment>
<feature type="signal peptide" evidence="5">
    <location>
        <begin position="1"/>
        <end position="28"/>
    </location>
</feature>
<dbReference type="InterPro" id="IPR000192">
    <property type="entry name" value="Aminotrans_V_dom"/>
</dbReference>
<dbReference type="PROSITE" id="PS51318">
    <property type="entry name" value="TAT"/>
    <property type="match status" value="1"/>
</dbReference>
<dbReference type="GO" id="GO:0016829">
    <property type="term" value="F:lyase activity"/>
    <property type="evidence" value="ECO:0007669"/>
    <property type="project" value="UniProtKB-KW"/>
</dbReference>
<dbReference type="InterPro" id="IPR020578">
    <property type="entry name" value="Aminotrans_V_PyrdxlP_BS"/>
</dbReference>
<evidence type="ECO:0000256" key="2">
    <source>
        <dbReference type="ARBA" id="ARBA00022898"/>
    </source>
</evidence>
<name>A0A561TBK8_9ACTN</name>
<dbReference type="Gene3D" id="3.90.1150.10">
    <property type="entry name" value="Aspartate Aminotransferase, domain 1"/>
    <property type="match status" value="1"/>
</dbReference>
<evidence type="ECO:0000313" key="8">
    <source>
        <dbReference type="Proteomes" id="UP000316603"/>
    </source>
</evidence>
<dbReference type="Pfam" id="PF00266">
    <property type="entry name" value="Aminotran_5"/>
    <property type="match status" value="1"/>
</dbReference>
<evidence type="ECO:0000256" key="1">
    <source>
        <dbReference type="ARBA" id="ARBA00001933"/>
    </source>
</evidence>
<protein>
    <submittedName>
        <fullName evidence="7">Selenocysteine lyase/cysteine desulfurase</fullName>
    </submittedName>
</protein>
<dbReference type="InterPro" id="IPR015422">
    <property type="entry name" value="PyrdxlP-dep_Trfase_small"/>
</dbReference>
<dbReference type="Gene3D" id="3.40.640.10">
    <property type="entry name" value="Type I PLP-dependent aspartate aminotransferase-like (Major domain)"/>
    <property type="match status" value="1"/>
</dbReference>
<dbReference type="PROSITE" id="PS00595">
    <property type="entry name" value="AA_TRANSFER_CLASS_5"/>
    <property type="match status" value="1"/>
</dbReference>
<dbReference type="EMBL" id="VIWV01000001">
    <property type="protein sequence ID" value="TWF84453.1"/>
    <property type="molecule type" value="Genomic_DNA"/>
</dbReference>
<evidence type="ECO:0000256" key="4">
    <source>
        <dbReference type="RuleBase" id="RU004504"/>
    </source>
</evidence>
<keyword evidence="2" id="KW-0663">Pyridoxal phosphate</keyword>
<gene>
    <name evidence="7" type="ORF">FHX78_111387</name>
</gene>
<keyword evidence="8" id="KW-1185">Reference proteome</keyword>
<dbReference type="PANTHER" id="PTHR43092">
    <property type="entry name" value="L-CYSTEINE DESULFHYDRASE"/>
    <property type="match status" value="1"/>
</dbReference>
<dbReference type="SUPFAM" id="SSF53383">
    <property type="entry name" value="PLP-dependent transferases"/>
    <property type="match status" value="1"/>
</dbReference>
<dbReference type="AlphaFoldDB" id="A0A561TBK8"/>
<comment type="similarity">
    <text evidence="3">Belongs to the class-V pyridoxal-phosphate-dependent aminotransferase family.</text>
</comment>
<evidence type="ECO:0000256" key="5">
    <source>
        <dbReference type="SAM" id="SignalP"/>
    </source>
</evidence>
<keyword evidence="7" id="KW-0456">Lyase</keyword>
<proteinExistence type="inferred from homology"/>
<accession>A0A561TBK8</accession>
<dbReference type="InterPro" id="IPR015424">
    <property type="entry name" value="PyrdxlP-dep_Trfase"/>
</dbReference>